<dbReference type="GO" id="GO:0016020">
    <property type="term" value="C:membrane"/>
    <property type="evidence" value="ECO:0007669"/>
    <property type="project" value="TreeGrafter"/>
</dbReference>
<dbReference type="InterPro" id="IPR000073">
    <property type="entry name" value="AB_hydrolase_1"/>
</dbReference>
<name>A0A1H7VD90_STIAU</name>
<dbReference type="Pfam" id="PF12697">
    <property type="entry name" value="Abhydrolase_6"/>
    <property type="match status" value="1"/>
</dbReference>
<dbReference type="InterPro" id="IPR050266">
    <property type="entry name" value="AB_hydrolase_sf"/>
</dbReference>
<dbReference type="SUPFAM" id="SSF53474">
    <property type="entry name" value="alpha/beta-Hydrolases"/>
    <property type="match status" value="1"/>
</dbReference>
<proteinExistence type="predicted"/>
<gene>
    <name evidence="2" type="ORF">SAMN05444354_11144</name>
</gene>
<dbReference type="PANTHER" id="PTHR43798:SF33">
    <property type="entry name" value="HYDROLASE, PUTATIVE (AFU_ORTHOLOGUE AFUA_2G14860)-RELATED"/>
    <property type="match status" value="1"/>
</dbReference>
<dbReference type="Gene3D" id="3.40.50.1820">
    <property type="entry name" value="alpha/beta hydrolase"/>
    <property type="match status" value="1"/>
</dbReference>
<reference evidence="3" key="1">
    <citation type="submission" date="2016-10" db="EMBL/GenBank/DDBJ databases">
        <authorList>
            <person name="Varghese N."/>
            <person name="Submissions S."/>
        </authorList>
    </citation>
    <scope>NUCLEOTIDE SEQUENCE [LARGE SCALE GENOMIC DNA]</scope>
    <source>
        <strain evidence="3">DSM 17044</strain>
    </source>
</reference>
<sequence length="304" mass="34008">MLEPSSHFIASDGTRIHYLRWNEPQEGRPAVVLTHGLGFVGASWMLLARELARDYTVYALDRRGHGRSAPVDERGCAFEVFSRDLSLFLDTLGVRGAYGISHSSGATDMLLTAGIRPEAFAGILAVEPTVQDPRAKRDPDPTVSELCQGLINRTQYRLSRYSSRDAALEMLRKRSPLQRWHPELLRAQLEYGYRDVEGGGVESCCLPAAEAEMLVPIFQTMENRYPGREFERLLDVKCPVLVTSADESNPVYGAMAEIAARVIPGARHHTCKGASHFWPQERPEEFAQQAALFASNFMRSPKWT</sequence>
<dbReference type="RefSeq" id="WP_075008320.1">
    <property type="nucleotide sequence ID" value="NZ_FOAP01000011.1"/>
</dbReference>
<accession>A0A1H7VD90</accession>
<dbReference type="Proteomes" id="UP000182719">
    <property type="component" value="Unassembled WGS sequence"/>
</dbReference>
<dbReference type="InterPro" id="IPR029058">
    <property type="entry name" value="AB_hydrolase_fold"/>
</dbReference>
<dbReference type="PANTHER" id="PTHR43798">
    <property type="entry name" value="MONOACYLGLYCEROL LIPASE"/>
    <property type="match status" value="1"/>
</dbReference>
<evidence type="ECO:0000313" key="3">
    <source>
        <dbReference type="Proteomes" id="UP000182719"/>
    </source>
</evidence>
<organism evidence="2 3">
    <name type="scientific">Stigmatella aurantiaca</name>
    <dbReference type="NCBI Taxonomy" id="41"/>
    <lineage>
        <taxon>Bacteria</taxon>
        <taxon>Pseudomonadati</taxon>
        <taxon>Myxococcota</taxon>
        <taxon>Myxococcia</taxon>
        <taxon>Myxococcales</taxon>
        <taxon>Cystobacterineae</taxon>
        <taxon>Archangiaceae</taxon>
        <taxon>Stigmatella</taxon>
    </lineage>
</organism>
<feature type="domain" description="AB hydrolase-1" evidence="1">
    <location>
        <begin position="31"/>
        <end position="288"/>
    </location>
</feature>
<dbReference type="AlphaFoldDB" id="A0A1H7VD90"/>
<dbReference type="EMBL" id="FOAP01000011">
    <property type="protein sequence ID" value="SEM07040.1"/>
    <property type="molecule type" value="Genomic_DNA"/>
</dbReference>
<dbReference type="OrthoDB" id="5338718at2"/>
<keyword evidence="3" id="KW-1185">Reference proteome</keyword>
<evidence type="ECO:0000313" key="2">
    <source>
        <dbReference type="EMBL" id="SEM07040.1"/>
    </source>
</evidence>
<evidence type="ECO:0000259" key="1">
    <source>
        <dbReference type="Pfam" id="PF12697"/>
    </source>
</evidence>
<protein>
    <submittedName>
        <fullName evidence="2">Pimeloyl-ACP methyl ester carboxylesterase</fullName>
    </submittedName>
</protein>